<gene>
    <name evidence="2" type="ORF">ABQM86_21135</name>
</gene>
<feature type="transmembrane region" description="Helical" evidence="1">
    <location>
        <begin position="158"/>
        <end position="182"/>
    </location>
</feature>
<evidence type="ECO:0000313" key="2">
    <source>
        <dbReference type="EMBL" id="XDV71431.1"/>
    </source>
</evidence>
<dbReference type="AlphaFoldDB" id="A0AB39YNJ2"/>
<feature type="transmembrane region" description="Helical" evidence="1">
    <location>
        <begin position="75"/>
        <end position="92"/>
    </location>
</feature>
<keyword evidence="1" id="KW-0812">Transmembrane</keyword>
<reference evidence="2" key="1">
    <citation type="submission" date="2024-07" db="EMBL/GenBank/DDBJ databases">
        <authorList>
            <person name="Li J."/>
            <person name="Wei H."/>
            <person name="Ma J."/>
        </authorList>
    </citation>
    <scope>NUCLEOTIDE SEQUENCE</scope>
    <source>
        <strain evidence="2">AMU7</strain>
    </source>
</reference>
<accession>A0AB39YNJ2</accession>
<dbReference type="RefSeq" id="WP_369745512.1">
    <property type="nucleotide sequence ID" value="NZ_CP165735.1"/>
</dbReference>
<dbReference type="EMBL" id="CP165735">
    <property type="protein sequence ID" value="XDV71431.1"/>
    <property type="molecule type" value="Genomic_DNA"/>
</dbReference>
<name>A0AB39YNJ2_9MICC</name>
<feature type="transmembrane region" description="Helical" evidence="1">
    <location>
        <begin position="42"/>
        <end position="63"/>
    </location>
</feature>
<organism evidence="2">
    <name type="scientific">Paenarthrobacter sp. AMU7</name>
    <dbReference type="NCBI Taxonomy" id="3162492"/>
    <lineage>
        <taxon>Bacteria</taxon>
        <taxon>Bacillati</taxon>
        <taxon>Actinomycetota</taxon>
        <taxon>Actinomycetes</taxon>
        <taxon>Micrococcales</taxon>
        <taxon>Micrococcaceae</taxon>
        <taxon>Paenarthrobacter</taxon>
    </lineage>
</organism>
<feature type="transmembrane region" description="Helical" evidence="1">
    <location>
        <begin position="12"/>
        <end position="30"/>
    </location>
</feature>
<sequence length="224" mass="22790">MGPVIGDLLPLAVGIAVSPVPIIAAILMLLSPKARSTSVGFLLGWLTGIIVPVTVFTFLSALLPESGPDAGPAPIAGIIKILSGALLLLLAVKQWRSRPAPGQRAELPKWMSAIESMTAGRAVGLGLLLSAANPKNLLLAIPAGATIANAGLNTGGTITAIGFFTVVGAITVLVPVVAYLLAGSRMANGLEKMRTWLVDSNSTIMSVLLVVIGTAVIGKGISNF</sequence>
<proteinExistence type="predicted"/>
<keyword evidence="1" id="KW-1133">Transmembrane helix</keyword>
<dbReference type="Pfam" id="PF11139">
    <property type="entry name" value="SfLAP"/>
    <property type="match status" value="1"/>
</dbReference>
<dbReference type="InterPro" id="IPR021315">
    <property type="entry name" value="Gap/Sap"/>
</dbReference>
<feature type="transmembrane region" description="Helical" evidence="1">
    <location>
        <begin position="203"/>
        <end position="221"/>
    </location>
</feature>
<evidence type="ECO:0000256" key="1">
    <source>
        <dbReference type="SAM" id="Phobius"/>
    </source>
</evidence>
<keyword evidence="1" id="KW-0472">Membrane</keyword>
<protein>
    <submittedName>
        <fullName evidence="2">GAP family protein</fullName>
    </submittedName>
</protein>